<evidence type="ECO:0000313" key="3">
    <source>
        <dbReference type="Proteomes" id="UP000193017"/>
    </source>
</evidence>
<keyword evidence="1" id="KW-0732">Signal</keyword>
<protein>
    <submittedName>
        <fullName evidence="2">Uncharacterized protein</fullName>
    </submittedName>
</protein>
<dbReference type="OrthoDB" id="7862810at2"/>
<keyword evidence="3" id="KW-1185">Reference proteome</keyword>
<evidence type="ECO:0000256" key="1">
    <source>
        <dbReference type="SAM" id="SignalP"/>
    </source>
</evidence>
<reference evidence="2 3" key="1">
    <citation type="submission" date="2017-03" db="EMBL/GenBank/DDBJ databases">
        <title>Genome sequence of Paracoccus contaminans isolated from a water microcosm.</title>
        <authorList>
            <person name="Aurass P."/>
            <person name="Karste S."/>
            <person name="Trost E."/>
            <person name="Glaeser S.P."/>
            <person name="Kaempfer P."/>
            <person name="Flieger A."/>
        </authorList>
    </citation>
    <scope>NUCLEOTIDE SEQUENCE [LARGE SCALE GENOMIC DNA]</scope>
    <source>
        <strain evidence="3">RKI 16-01929T\LMG 29738T\CCM 8701T\CIP 111112T</strain>
    </source>
</reference>
<organism evidence="2 3">
    <name type="scientific">Paracoccus contaminans</name>
    <dbReference type="NCBI Taxonomy" id="1945662"/>
    <lineage>
        <taxon>Bacteria</taxon>
        <taxon>Pseudomonadati</taxon>
        <taxon>Pseudomonadota</taxon>
        <taxon>Alphaproteobacteria</taxon>
        <taxon>Rhodobacterales</taxon>
        <taxon>Paracoccaceae</taxon>
        <taxon>Paracoccus</taxon>
    </lineage>
</organism>
<name>A0A1W6CX83_9RHOB</name>
<sequence length="150" mass="15625">MIRPVLIAAAALAPLSGHAAAVRQCDGTASAWNLAEPWEQHSASYAQGAIRVAVLDTIEPAGAPVQLLVLAPPLDEIGARRCRIVSLSAEGSGFYDLDFPGRKGSYDPARGLTLTIPAKRFDPRSGQGRPATLTVTIDQNSGAIAADLVP</sequence>
<dbReference type="Proteomes" id="UP000193017">
    <property type="component" value="Chromosome"/>
</dbReference>
<evidence type="ECO:0000313" key="2">
    <source>
        <dbReference type="EMBL" id="ARJ69464.1"/>
    </source>
</evidence>
<proteinExistence type="predicted"/>
<dbReference type="RefSeq" id="WP_085377584.1">
    <property type="nucleotide sequence ID" value="NZ_CP020612.1"/>
</dbReference>
<gene>
    <name evidence="2" type="ORF">B0A89_07325</name>
</gene>
<dbReference type="KEGG" id="pcon:B0A89_07325"/>
<dbReference type="STRING" id="1945662.B0A89_07325"/>
<dbReference type="AlphaFoldDB" id="A0A1W6CX83"/>
<feature type="signal peptide" evidence="1">
    <location>
        <begin position="1"/>
        <end position="19"/>
    </location>
</feature>
<dbReference type="EMBL" id="CP020612">
    <property type="protein sequence ID" value="ARJ69464.1"/>
    <property type="molecule type" value="Genomic_DNA"/>
</dbReference>
<accession>A0A1W6CX83</accession>
<feature type="chain" id="PRO_5012506744" evidence="1">
    <location>
        <begin position="20"/>
        <end position="150"/>
    </location>
</feature>